<comment type="subcellular location">
    <subcellularLocation>
        <location evidence="2">Chromosome</location>
    </subcellularLocation>
    <subcellularLocation>
        <location evidence="1">Nucleus</location>
    </subcellularLocation>
</comment>
<evidence type="ECO:0000256" key="13">
    <source>
        <dbReference type="SAM" id="MobiDB-lite"/>
    </source>
</evidence>
<evidence type="ECO:0000256" key="2">
    <source>
        <dbReference type="ARBA" id="ARBA00004286"/>
    </source>
</evidence>
<keyword evidence="8 12" id="KW-0175">Coiled coil</keyword>
<keyword evidence="5" id="KW-0547">Nucleotide-binding</keyword>
<evidence type="ECO:0000256" key="5">
    <source>
        <dbReference type="ARBA" id="ARBA00022741"/>
    </source>
</evidence>
<dbReference type="GO" id="GO:0000724">
    <property type="term" value="P:double-strand break repair via homologous recombination"/>
    <property type="evidence" value="ECO:0007669"/>
    <property type="project" value="TreeGrafter"/>
</dbReference>
<dbReference type="GO" id="GO:0005524">
    <property type="term" value="F:ATP binding"/>
    <property type="evidence" value="ECO:0007669"/>
    <property type="project" value="UniProtKB-KW"/>
</dbReference>
<dbReference type="eggNOG" id="KOG0250">
    <property type="taxonomic scope" value="Eukaryota"/>
</dbReference>
<protein>
    <submittedName>
        <fullName evidence="15">p-loop containing nucleoside triphosphate hydrolase protein</fullName>
    </submittedName>
</protein>
<gene>
    <name evidence="15" type="ORF">GLOTRDRAFT_49681</name>
</gene>
<dbReference type="GO" id="GO:0030915">
    <property type="term" value="C:Smc5-Smc6 complex"/>
    <property type="evidence" value="ECO:0007669"/>
    <property type="project" value="TreeGrafter"/>
</dbReference>
<evidence type="ECO:0000256" key="10">
    <source>
        <dbReference type="ARBA" id="ARBA00023204"/>
    </source>
</evidence>
<dbReference type="HOGENOM" id="CLU_054502_1_0_1"/>
<evidence type="ECO:0000256" key="7">
    <source>
        <dbReference type="ARBA" id="ARBA00022840"/>
    </source>
</evidence>
<evidence type="ECO:0000256" key="4">
    <source>
        <dbReference type="ARBA" id="ARBA00022454"/>
    </source>
</evidence>
<keyword evidence="4" id="KW-0158">Chromosome</keyword>
<dbReference type="EMBL" id="KB469312">
    <property type="protein sequence ID" value="EPQ51080.1"/>
    <property type="molecule type" value="Genomic_DNA"/>
</dbReference>
<evidence type="ECO:0000256" key="6">
    <source>
        <dbReference type="ARBA" id="ARBA00022763"/>
    </source>
</evidence>
<evidence type="ECO:0000256" key="8">
    <source>
        <dbReference type="ARBA" id="ARBA00023054"/>
    </source>
</evidence>
<dbReference type="PANTHER" id="PTHR19306">
    <property type="entry name" value="STRUCTURAL MAINTENANCE OF CHROMOSOMES 5,6 SMC5, SMC6"/>
    <property type="match status" value="1"/>
</dbReference>
<reference evidence="15 16" key="1">
    <citation type="journal article" date="2012" name="Science">
        <title>The Paleozoic origin of enzymatic lignin decomposition reconstructed from 31 fungal genomes.</title>
        <authorList>
            <person name="Floudas D."/>
            <person name="Binder M."/>
            <person name="Riley R."/>
            <person name="Barry K."/>
            <person name="Blanchette R.A."/>
            <person name="Henrissat B."/>
            <person name="Martinez A.T."/>
            <person name="Otillar R."/>
            <person name="Spatafora J.W."/>
            <person name="Yadav J.S."/>
            <person name="Aerts A."/>
            <person name="Benoit I."/>
            <person name="Boyd A."/>
            <person name="Carlson A."/>
            <person name="Copeland A."/>
            <person name="Coutinho P.M."/>
            <person name="de Vries R.P."/>
            <person name="Ferreira P."/>
            <person name="Findley K."/>
            <person name="Foster B."/>
            <person name="Gaskell J."/>
            <person name="Glotzer D."/>
            <person name="Gorecki P."/>
            <person name="Heitman J."/>
            <person name="Hesse C."/>
            <person name="Hori C."/>
            <person name="Igarashi K."/>
            <person name="Jurgens J.A."/>
            <person name="Kallen N."/>
            <person name="Kersten P."/>
            <person name="Kohler A."/>
            <person name="Kuees U."/>
            <person name="Kumar T.K.A."/>
            <person name="Kuo A."/>
            <person name="LaButti K."/>
            <person name="Larrondo L.F."/>
            <person name="Lindquist E."/>
            <person name="Ling A."/>
            <person name="Lombard V."/>
            <person name="Lucas S."/>
            <person name="Lundell T."/>
            <person name="Martin R."/>
            <person name="McLaughlin D.J."/>
            <person name="Morgenstern I."/>
            <person name="Morin E."/>
            <person name="Murat C."/>
            <person name="Nagy L.G."/>
            <person name="Nolan M."/>
            <person name="Ohm R.A."/>
            <person name="Patyshakuliyeva A."/>
            <person name="Rokas A."/>
            <person name="Ruiz-Duenas F.J."/>
            <person name="Sabat G."/>
            <person name="Salamov A."/>
            <person name="Samejima M."/>
            <person name="Schmutz J."/>
            <person name="Slot J.C."/>
            <person name="St John F."/>
            <person name="Stenlid J."/>
            <person name="Sun H."/>
            <person name="Sun S."/>
            <person name="Syed K."/>
            <person name="Tsang A."/>
            <person name="Wiebenga A."/>
            <person name="Young D."/>
            <person name="Pisabarro A."/>
            <person name="Eastwood D.C."/>
            <person name="Martin F."/>
            <person name="Cullen D."/>
            <person name="Grigoriev I.V."/>
            <person name="Hibbett D.S."/>
        </authorList>
    </citation>
    <scope>NUCLEOTIDE SEQUENCE [LARGE SCALE GENOMIC DNA]</scope>
    <source>
        <strain evidence="15 16">ATCC 11539</strain>
    </source>
</reference>
<accession>S7RA05</accession>
<sequence>MAAKRRVADSSDEEGDYSPDVTPAKKAKREDTEQPQSRKGKAKARQEESDEEDEEEVKEEEGEDADKKFEEENEDAIRAAVQRKSRHQGGVAEMGIIESLEMHQFMCHKYLTFSFGPQVNFIIGHNGSGKSAVLSAITVALGGKATSTGRGSGLKSFIREGQPVSEVSISLKNQGEEAYKPELYGKSIVITRRFTKEGSSSYKIKSKDGRVVSTKREELAAICDHMNIQVDNPMNVLTQDSARQFLSASHPADKYRFFLKGTQLQQLSDEYDTCLENISSTAKVLQSRKEGMSDLRQAFKEASAKFEEASKAREQKHKADELKKELAWAHVAAKEEEMKKKIGEHEKLKRRLEKLQAEMDSAEMAFRAASEQVTLLESQIAELGDMDDLNSRKAELEEQLKGNRKKISEFKVSD</sequence>
<keyword evidence="15" id="KW-0378">Hydrolase</keyword>
<evidence type="ECO:0000256" key="3">
    <source>
        <dbReference type="ARBA" id="ARBA00006793"/>
    </source>
</evidence>
<dbReference type="PANTHER" id="PTHR19306:SF6">
    <property type="entry name" value="STRUCTURAL MAINTENANCE OF CHROMOSOMES PROTEIN 6"/>
    <property type="match status" value="1"/>
</dbReference>
<dbReference type="Pfam" id="PF13476">
    <property type="entry name" value="AAA_23"/>
    <property type="match status" value="1"/>
</dbReference>
<feature type="region of interest" description="Disordered" evidence="13">
    <location>
        <begin position="1"/>
        <end position="71"/>
    </location>
</feature>
<dbReference type="KEGG" id="gtr:GLOTRDRAFT_49681"/>
<dbReference type="OrthoDB" id="10072614at2759"/>
<keyword evidence="16" id="KW-1185">Reference proteome</keyword>
<dbReference type="GO" id="GO:0035861">
    <property type="term" value="C:site of double-strand break"/>
    <property type="evidence" value="ECO:0007669"/>
    <property type="project" value="TreeGrafter"/>
</dbReference>
<dbReference type="Gene3D" id="3.40.50.300">
    <property type="entry name" value="P-loop containing nucleotide triphosphate hydrolases"/>
    <property type="match status" value="1"/>
</dbReference>
<dbReference type="GO" id="GO:0003697">
    <property type="term" value="F:single-stranded DNA binding"/>
    <property type="evidence" value="ECO:0007669"/>
    <property type="project" value="TreeGrafter"/>
</dbReference>
<evidence type="ECO:0000259" key="14">
    <source>
        <dbReference type="Pfam" id="PF13476"/>
    </source>
</evidence>
<feature type="compositionally biased region" description="Acidic residues" evidence="13">
    <location>
        <begin position="48"/>
        <end position="64"/>
    </location>
</feature>
<comment type="similarity">
    <text evidence="3">Belongs to the SMC family. SMC6 subfamily.</text>
</comment>
<keyword evidence="6" id="KW-0227">DNA damage</keyword>
<keyword evidence="11" id="KW-0539">Nucleus</keyword>
<feature type="domain" description="Rad50/SbcC-type AAA" evidence="14">
    <location>
        <begin position="99"/>
        <end position="358"/>
    </location>
</feature>
<keyword evidence="9" id="KW-0233">DNA recombination</keyword>
<dbReference type="GO" id="GO:0005634">
    <property type="term" value="C:nucleus"/>
    <property type="evidence" value="ECO:0007669"/>
    <property type="project" value="UniProtKB-SubCell"/>
</dbReference>
<dbReference type="AlphaFoldDB" id="S7RA05"/>
<name>S7RA05_GLOTA</name>
<dbReference type="GO" id="GO:0003684">
    <property type="term" value="F:damaged DNA binding"/>
    <property type="evidence" value="ECO:0007669"/>
    <property type="project" value="TreeGrafter"/>
</dbReference>
<evidence type="ECO:0000256" key="12">
    <source>
        <dbReference type="SAM" id="Coils"/>
    </source>
</evidence>
<dbReference type="OMA" id="WRINGES"/>
<dbReference type="GeneID" id="19306673"/>
<evidence type="ECO:0000313" key="15">
    <source>
        <dbReference type="EMBL" id="EPQ51080.1"/>
    </source>
</evidence>
<evidence type="ECO:0000256" key="11">
    <source>
        <dbReference type="ARBA" id="ARBA00023242"/>
    </source>
</evidence>
<dbReference type="Proteomes" id="UP000030669">
    <property type="component" value="Unassembled WGS sequence"/>
</dbReference>
<evidence type="ECO:0000256" key="9">
    <source>
        <dbReference type="ARBA" id="ARBA00023172"/>
    </source>
</evidence>
<proteinExistence type="inferred from homology"/>
<dbReference type="InterPro" id="IPR027417">
    <property type="entry name" value="P-loop_NTPase"/>
</dbReference>
<dbReference type="SUPFAM" id="SSF52540">
    <property type="entry name" value="P-loop containing nucleoside triphosphate hydrolases"/>
    <property type="match status" value="1"/>
</dbReference>
<organism evidence="15 16">
    <name type="scientific">Gloeophyllum trabeum (strain ATCC 11539 / FP-39264 / Madison 617)</name>
    <name type="common">Brown rot fungus</name>
    <dbReference type="NCBI Taxonomy" id="670483"/>
    <lineage>
        <taxon>Eukaryota</taxon>
        <taxon>Fungi</taxon>
        <taxon>Dikarya</taxon>
        <taxon>Basidiomycota</taxon>
        <taxon>Agaricomycotina</taxon>
        <taxon>Agaricomycetes</taxon>
        <taxon>Gloeophyllales</taxon>
        <taxon>Gloeophyllaceae</taxon>
        <taxon>Gloeophyllum</taxon>
    </lineage>
</organism>
<dbReference type="STRING" id="670483.S7RA05"/>
<dbReference type="GO" id="GO:0016887">
    <property type="term" value="F:ATP hydrolysis activity"/>
    <property type="evidence" value="ECO:0007669"/>
    <property type="project" value="InterPro"/>
</dbReference>
<dbReference type="RefSeq" id="XP_007870402.1">
    <property type="nucleotide sequence ID" value="XM_007872211.1"/>
</dbReference>
<dbReference type="InterPro" id="IPR038729">
    <property type="entry name" value="Rad50/SbcC_AAA"/>
</dbReference>
<evidence type="ECO:0000256" key="1">
    <source>
        <dbReference type="ARBA" id="ARBA00004123"/>
    </source>
</evidence>
<keyword evidence="7" id="KW-0067">ATP-binding</keyword>
<keyword evidence="10" id="KW-0234">DNA repair</keyword>
<feature type="coiled-coil region" evidence="12">
    <location>
        <begin position="292"/>
        <end position="413"/>
    </location>
</feature>
<evidence type="ECO:0000313" key="16">
    <source>
        <dbReference type="Proteomes" id="UP000030669"/>
    </source>
</evidence>